<dbReference type="Proteomes" id="UP001066276">
    <property type="component" value="Chromosome 5"/>
</dbReference>
<evidence type="ECO:0000313" key="2">
    <source>
        <dbReference type="Proteomes" id="UP001066276"/>
    </source>
</evidence>
<name>A0AAV7RBM4_PLEWA</name>
<dbReference type="EMBL" id="JANPWB010000009">
    <property type="protein sequence ID" value="KAJ1148870.1"/>
    <property type="molecule type" value="Genomic_DNA"/>
</dbReference>
<reference evidence="1" key="1">
    <citation type="journal article" date="2022" name="bioRxiv">
        <title>Sequencing and chromosome-scale assembly of the giantPleurodeles waltlgenome.</title>
        <authorList>
            <person name="Brown T."/>
            <person name="Elewa A."/>
            <person name="Iarovenko S."/>
            <person name="Subramanian E."/>
            <person name="Araus A.J."/>
            <person name="Petzold A."/>
            <person name="Susuki M."/>
            <person name="Suzuki K.-i.T."/>
            <person name="Hayashi T."/>
            <person name="Toyoda A."/>
            <person name="Oliveira C."/>
            <person name="Osipova E."/>
            <person name="Leigh N.D."/>
            <person name="Simon A."/>
            <person name="Yun M.H."/>
        </authorList>
    </citation>
    <scope>NUCLEOTIDE SEQUENCE</scope>
    <source>
        <strain evidence="1">20211129_DDA</strain>
        <tissue evidence="1">Liver</tissue>
    </source>
</reference>
<sequence>MKFCRGLSAPEQLKQAITLSSSTQLIGGLRGIPWPSNTRCGLLSVSRTTQIGCMCCRRAARPSSGLLTCRSAMVRPGPILSS</sequence>
<evidence type="ECO:0000313" key="1">
    <source>
        <dbReference type="EMBL" id="KAJ1148870.1"/>
    </source>
</evidence>
<protein>
    <submittedName>
        <fullName evidence="1">Uncharacterized protein</fullName>
    </submittedName>
</protein>
<gene>
    <name evidence="1" type="ORF">NDU88_001694</name>
</gene>
<accession>A0AAV7RBM4</accession>
<organism evidence="1 2">
    <name type="scientific">Pleurodeles waltl</name>
    <name type="common">Iberian ribbed newt</name>
    <dbReference type="NCBI Taxonomy" id="8319"/>
    <lineage>
        <taxon>Eukaryota</taxon>
        <taxon>Metazoa</taxon>
        <taxon>Chordata</taxon>
        <taxon>Craniata</taxon>
        <taxon>Vertebrata</taxon>
        <taxon>Euteleostomi</taxon>
        <taxon>Amphibia</taxon>
        <taxon>Batrachia</taxon>
        <taxon>Caudata</taxon>
        <taxon>Salamandroidea</taxon>
        <taxon>Salamandridae</taxon>
        <taxon>Pleurodelinae</taxon>
        <taxon>Pleurodeles</taxon>
    </lineage>
</organism>
<comment type="caution">
    <text evidence="1">The sequence shown here is derived from an EMBL/GenBank/DDBJ whole genome shotgun (WGS) entry which is preliminary data.</text>
</comment>
<proteinExistence type="predicted"/>
<dbReference type="AlphaFoldDB" id="A0AAV7RBM4"/>
<keyword evidence="2" id="KW-1185">Reference proteome</keyword>